<dbReference type="Pfam" id="PF01584">
    <property type="entry name" value="CheW"/>
    <property type="match status" value="1"/>
</dbReference>
<name>A0A7Z2ZQM1_9BACL</name>
<proteinExistence type="predicted"/>
<keyword evidence="3" id="KW-1185">Reference proteome</keyword>
<accession>A0A7Z2ZQM1</accession>
<protein>
    <submittedName>
        <fullName evidence="2">Purine-binding chemotaxis protein CheW</fullName>
    </submittedName>
</protein>
<sequence>MQGEWNVERASHDQYVEFSVGDENYAILISEIHEIIRMLDITVIPNSPSYLQGVINLRGKIVPVISIRNLFGMEGNELSKSTRIVVVNHQEESVGIIVDRVNKVTTFTDIQSPPDRIGGVNGSYFIGIGIIQDELVGILKLDSVLWEYRGTDNAGYDGISNSLYGRIR</sequence>
<dbReference type="SMART" id="SM00260">
    <property type="entry name" value="CheW"/>
    <property type="match status" value="1"/>
</dbReference>
<dbReference type="InterPro" id="IPR002545">
    <property type="entry name" value="CheW-lke_dom"/>
</dbReference>
<dbReference type="InterPro" id="IPR039315">
    <property type="entry name" value="CheW"/>
</dbReference>
<evidence type="ECO:0000259" key="1">
    <source>
        <dbReference type="PROSITE" id="PS50851"/>
    </source>
</evidence>
<dbReference type="AlphaFoldDB" id="A0A7Z2ZQM1"/>
<dbReference type="Proteomes" id="UP000502248">
    <property type="component" value="Chromosome"/>
</dbReference>
<evidence type="ECO:0000313" key="3">
    <source>
        <dbReference type="Proteomes" id="UP000502248"/>
    </source>
</evidence>
<dbReference type="KEGG" id="cheb:HH215_17500"/>
<dbReference type="GO" id="GO:0005829">
    <property type="term" value="C:cytosol"/>
    <property type="evidence" value="ECO:0007669"/>
    <property type="project" value="TreeGrafter"/>
</dbReference>
<gene>
    <name evidence="2" type="ORF">HH215_17500</name>
</gene>
<dbReference type="GO" id="GO:0006935">
    <property type="term" value="P:chemotaxis"/>
    <property type="evidence" value="ECO:0007669"/>
    <property type="project" value="InterPro"/>
</dbReference>
<evidence type="ECO:0000313" key="2">
    <source>
        <dbReference type="EMBL" id="QJD88205.1"/>
    </source>
</evidence>
<dbReference type="SUPFAM" id="SSF50341">
    <property type="entry name" value="CheW-like"/>
    <property type="match status" value="1"/>
</dbReference>
<organism evidence="2 3">
    <name type="scientific">Cohnella herbarum</name>
    <dbReference type="NCBI Taxonomy" id="2728023"/>
    <lineage>
        <taxon>Bacteria</taxon>
        <taxon>Bacillati</taxon>
        <taxon>Bacillota</taxon>
        <taxon>Bacilli</taxon>
        <taxon>Bacillales</taxon>
        <taxon>Paenibacillaceae</taxon>
        <taxon>Cohnella</taxon>
    </lineage>
</organism>
<dbReference type="Gene3D" id="2.30.30.40">
    <property type="entry name" value="SH3 Domains"/>
    <property type="match status" value="1"/>
</dbReference>
<dbReference type="EMBL" id="CP051680">
    <property type="protein sequence ID" value="QJD88205.1"/>
    <property type="molecule type" value="Genomic_DNA"/>
</dbReference>
<dbReference type="PANTHER" id="PTHR22617">
    <property type="entry name" value="CHEMOTAXIS SENSOR HISTIDINE KINASE-RELATED"/>
    <property type="match status" value="1"/>
</dbReference>
<dbReference type="InterPro" id="IPR036061">
    <property type="entry name" value="CheW-like_dom_sf"/>
</dbReference>
<dbReference type="Gene3D" id="2.40.50.180">
    <property type="entry name" value="CheA-289, Domain 4"/>
    <property type="match status" value="1"/>
</dbReference>
<feature type="domain" description="CheW-like" evidence="1">
    <location>
        <begin position="12"/>
        <end position="150"/>
    </location>
</feature>
<dbReference type="PROSITE" id="PS50851">
    <property type="entry name" value="CHEW"/>
    <property type="match status" value="1"/>
</dbReference>
<dbReference type="PANTHER" id="PTHR22617:SF23">
    <property type="entry name" value="CHEMOTAXIS PROTEIN CHEW"/>
    <property type="match status" value="1"/>
</dbReference>
<reference evidence="2 3" key="1">
    <citation type="submission" date="2020-04" db="EMBL/GenBank/DDBJ databases">
        <title>Genome sequencing of novel species.</title>
        <authorList>
            <person name="Heo J."/>
            <person name="Kim S.-J."/>
            <person name="Kim J.-S."/>
            <person name="Hong S.-B."/>
            <person name="Kwon S.-W."/>
        </authorList>
    </citation>
    <scope>NUCLEOTIDE SEQUENCE [LARGE SCALE GENOMIC DNA]</scope>
    <source>
        <strain evidence="2 3">MFER-1</strain>
    </source>
</reference>
<dbReference type="GO" id="GO:0007165">
    <property type="term" value="P:signal transduction"/>
    <property type="evidence" value="ECO:0007669"/>
    <property type="project" value="InterPro"/>
</dbReference>